<accession>A0A1Y3U989</accession>
<proteinExistence type="predicted"/>
<evidence type="ECO:0000313" key="4">
    <source>
        <dbReference type="EMBL" id="OUN45323.1"/>
    </source>
</evidence>
<dbReference type="InterPro" id="IPR050639">
    <property type="entry name" value="SSR_resolvase"/>
</dbReference>
<evidence type="ECO:0000313" key="5">
    <source>
        <dbReference type="Proteomes" id="UP000195455"/>
    </source>
</evidence>
<dbReference type="InterPro" id="IPR036162">
    <property type="entry name" value="Resolvase-like_N_sf"/>
</dbReference>
<dbReference type="Gene3D" id="3.90.1750.20">
    <property type="entry name" value="Putative Large Serine Recombinase, Chain B, Domain 2"/>
    <property type="match status" value="1"/>
</dbReference>
<reference evidence="5" key="1">
    <citation type="submission" date="2017-04" db="EMBL/GenBank/DDBJ databases">
        <title>Function of individual gut microbiota members based on whole genome sequencing of pure cultures obtained from chicken caecum.</title>
        <authorList>
            <person name="Medvecky M."/>
            <person name="Cejkova D."/>
            <person name="Polansky O."/>
            <person name="Karasova D."/>
            <person name="Kubasova T."/>
            <person name="Cizek A."/>
            <person name="Rychlik I."/>
        </authorList>
    </citation>
    <scope>NUCLEOTIDE SEQUENCE [LARGE SCALE GENOMIC DNA]</scope>
    <source>
        <strain evidence="5">An75</strain>
    </source>
</reference>
<keyword evidence="1" id="KW-0175">Coiled coil</keyword>
<dbReference type="InterPro" id="IPR038109">
    <property type="entry name" value="DNA_bind_recomb_sf"/>
</dbReference>
<dbReference type="GO" id="GO:0003677">
    <property type="term" value="F:DNA binding"/>
    <property type="evidence" value="ECO:0007669"/>
    <property type="project" value="InterPro"/>
</dbReference>
<evidence type="ECO:0000259" key="3">
    <source>
        <dbReference type="PROSITE" id="PS51737"/>
    </source>
</evidence>
<feature type="domain" description="Resolvase/invertase-type recombinase catalytic" evidence="2">
    <location>
        <begin position="24"/>
        <end position="172"/>
    </location>
</feature>
<dbReference type="EMBL" id="NFHM01000002">
    <property type="protein sequence ID" value="OUN45323.1"/>
    <property type="molecule type" value="Genomic_DNA"/>
</dbReference>
<dbReference type="SUPFAM" id="SSF53041">
    <property type="entry name" value="Resolvase-like"/>
    <property type="match status" value="1"/>
</dbReference>
<feature type="domain" description="Recombinase" evidence="3">
    <location>
        <begin position="180"/>
        <end position="306"/>
    </location>
</feature>
<dbReference type="AlphaFoldDB" id="A0A1Y3U989"/>
<sequence length="526" mass="61641">MEKKITKIEPVRKQEQQNAPMMKRVCAYCRVSTASGEQKHSLEAQIRYYTKLIQEKEHWIWAGIYADEAQSGTKMTHREQFLQMIQDCKKEKIDLILTKSITRFARNTVDSISTIRMLKDMGVEVYFEKEKISTFSEKSEQLLTILSSIAQSEAENISANSKWAVQRRFQNGTYKISTPAYGYEKDEYGELVMQMEEAKVVRRIFEAYLGGEGCYTIAKELQAEGISTIRNKGKWHEVVVQEILLNPVYEGNLIYQKTYSTSCLPFTRKRNHGTYPKYLITENHLPIITKEEAEAVRQIYEYRSQSAKNKASSLNRYVFSGRIRCGVCGNTFRRQKIYMGKPYEAVQWCCKQHLQDMTKCDQKAVREEVIQEAFVHLWNRLAGAYEEIFLPLLSVLKAAPEDGEREQEQWKNRIQEIQWQCQILQKVLSEGSMDAAIFIEKRNALKQELETARRNLRKLEDKGVFEEEIAQTEYLMAVFRLRPKVMETFQEEAFTLIVERVMVYENRLEFRLKNGLILTETYGKER</sequence>
<evidence type="ECO:0000259" key="2">
    <source>
        <dbReference type="PROSITE" id="PS51736"/>
    </source>
</evidence>
<evidence type="ECO:0000256" key="1">
    <source>
        <dbReference type="SAM" id="Coils"/>
    </source>
</evidence>
<dbReference type="Pfam" id="PF00239">
    <property type="entry name" value="Resolvase"/>
    <property type="match status" value="1"/>
</dbReference>
<dbReference type="Pfam" id="PF07508">
    <property type="entry name" value="Recombinase"/>
    <property type="match status" value="1"/>
</dbReference>
<gene>
    <name evidence="4" type="ORF">B5G26_03390</name>
</gene>
<dbReference type="RefSeq" id="WP_087988699.1">
    <property type="nucleotide sequence ID" value="NZ_JAUUMJ010000178.1"/>
</dbReference>
<dbReference type="PANTHER" id="PTHR30461">
    <property type="entry name" value="DNA-INVERTASE FROM LAMBDOID PROPHAGE"/>
    <property type="match status" value="1"/>
</dbReference>
<protein>
    <submittedName>
        <fullName evidence="4">Recombinase family protein</fullName>
    </submittedName>
</protein>
<dbReference type="InterPro" id="IPR025827">
    <property type="entry name" value="Zn_ribbon_recom_dom"/>
</dbReference>
<dbReference type="PROSITE" id="PS51737">
    <property type="entry name" value="RECOMBINASE_DNA_BIND"/>
    <property type="match status" value="1"/>
</dbReference>
<dbReference type="GO" id="GO:0000150">
    <property type="term" value="F:DNA strand exchange activity"/>
    <property type="evidence" value="ECO:0007669"/>
    <property type="project" value="InterPro"/>
</dbReference>
<dbReference type="SMART" id="SM00857">
    <property type="entry name" value="Resolvase"/>
    <property type="match status" value="1"/>
</dbReference>
<dbReference type="InterPro" id="IPR006119">
    <property type="entry name" value="Resolv_N"/>
</dbReference>
<comment type="caution">
    <text evidence="4">The sequence shown here is derived from an EMBL/GenBank/DDBJ whole genome shotgun (WGS) entry which is preliminary data.</text>
</comment>
<dbReference type="CDD" id="cd00338">
    <property type="entry name" value="Ser_Recombinase"/>
    <property type="match status" value="1"/>
</dbReference>
<dbReference type="Pfam" id="PF13408">
    <property type="entry name" value="Zn_ribbon_recom"/>
    <property type="match status" value="1"/>
</dbReference>
<dbReference type="PROSITE" id="PS51736">
    <property type="entry name" value="RECOMBINASES_3"/>
    <property type="match status" value="1"/>
</dbReference>
<dbReference type="PANTHER" id="PTHR30461:SF23">
    <property type="entry name" value="DNA RECOMBINASE-RELATED"/>
    <property type="match status" value="1"/>
</dbReference>
<dbReference type="Gene3D" id="3.40.50.1390">
    <property type="entry name" value="Resolvase, N-terminal catalytic domain"/>
    <property type="match status" value="1"/>
</dbReference>
<dbReference type="InterPro" id="IPR011109">
    <property type="entry name" value="DNA_bind_recombinase_dom"/>
</dbReference>
<feature type="coiled-coil region" evidence="1">
    <location>
        <begin position="435"/>
        <end position="462"/>
    </location>
</feature>
<organism evidence="4 5">
    <name type="scientific">Anaerotignum lactatifermentans</name>
    <dbReference type="NCBI Taxonomy" id="160404"/>
    <lineage>
        <taxon>Bacteria</taxon>
        <taxon>Bacillati</taxon>
        <taxon>Bacillota</taxon>
        <taxon>Clostridia</taxon>
        <taxon>Lachnospirales</taxon>
        <taxon>Anaerotignaceae</taxon>
        <taxon>Anaerotignum</taxon>
    </lineage>
</organism>
<name>A0A1Y3U989_9FIRM</name>
<dbReference type="Proteomes" id="UP000195455">
    <property type="component" value="Unassembled WGS sequence"/>
</dbReference>